<reference evidence="1" key="1">
    <citation type="submission" date="2018-01" db="EMBL/GenBank/DDBJ databases">
        <authorList>
            <consortium name="Urmite Genomes"/>
        </authorList>
    </citation>
    <scope>NUCLEOTIDE SEQUENCE [LARGE SCALE GENOMIC DNA]</scope>
    <source>
        <strain evidence="1">AFP003</strain>
    </source>
</reference>
<evidence type="ECO:0000313" key="2">
    <source>
        <dbReference type="Proteomes" id="UP000236318"/>
    </source>
</evidence>
<name>A0A2K4Y7L9_9MYCO</name>
<dbReference type="RefSeq" id="WP_096285672.1">
    <property type="nucleotide sequence ID" value="NZ_FXEG02000002.1"/>
</dbReference>
<dbReference type="AlphaFoldDB" id="A0A2K4Y7L9"/>
<gene>
    <name evidence="1" type="ORF">MAAFP003_1455</name>
</gene>
<dbReference type="OrthoDB" id="4730718at2"/>
<comment type="caution">
    <text evidence="1">The sequence shown here is derived from an EMBL/GenBank/DDBJ whole genome shotgun (WGS) entry which is preliminary data.</text>
</comment>
<organism evidence="1 2">
    <name type="scientific">Mycobacterium ahvazicum</name>
    <dbReference type="NCBI Taxonomy" id="1964395"/>
    <lineage>
        <taxon>Bacteria</taxon>
        <taxon>Bacillati</taxon>
        <taxon>Actinomycetota</taxon>
        <taxon>Actinomycetes</taxon>
        <taxon>Mycobacteriales</taxon>
        <taxon>Mycobacteriaceae</taxon>
        <taxon>Mycobacterium</taxon>
        <taxon>Mycobacterium simiae complex</taxon>
    </lineage>
</organism>
<proteinExistence type="predicted"/>
<sequence>MKPAEVERFLEPTLTRAGLKLDEIQGDEIYGDRPAWAVYYRGHDSKLQVCWSARDGGIDFMLAPLDAPNEFGLLNRSKKWQFMLLLSAAHDDLTTPGLDADDNEVMSWLEALFKIHFEAARDALRSQAGTSDTP</sequence>
<dbReference type="EMBL" id="FXEG02000002">
    <property type="protein sequence ID" value="SOX52788.1"/>
    <property type="molecule type" value="Genomic_DNA"/>
</dbReference>
<protein>
    <recommendedName>
        <fullName evidence="3">YbjN domain-containing protein</fullName>
    </recommendedName>
</protein>
<evidence type="ECO:0008006" key="3">
    <source>
        <dbReference type="Google" id="ProtNLM"/>
    </source>
</evidence>
<accession>A0A2K4Y7L9</accession>
<keyword evidence="2" id="KW-1185">Reference proteome</keyword>
<dbReference type="Proteomes" id="UP000236318">
    <property type="component" value="Unassembled WGS sequence"/>
</dbReference>
<evidence type="ECO:0000313" key="1">
    <source>
        <dbReference type="EMBL" id="SOX52788.1"/>
    </source>
</evidence>